<dbReference type="EMBL" id="JBHSWA010000001">
    <property type="protein sequence ID" value="MFC6641110.1"/>
    <property type="molecule type" value="Genomic_DNA"/>
</dbReference>
<dbReference type="Pfam" id="PF13589">
    <property type="entry name" value="HATPase_c_3"/>
    <property type="match status" value="1"/>
</dbReference>
<keyword evidence="1" id="KW-0067">ATP-binding</keyword>
<protein>
    <submittedName>
        <fullName evidence="1">ATP-binding protein</fullName>
    </submittedName>
</protein>
<reference evidence="2" key="1">
    <citation type="journal article" date="2019" name="Int. J. Syst. Evol. Microbiol.">
        <title>The Global Catalogue of Microorganisms (GCM) 10K type strain sequencing project: providing services to taxonomists for standard genome sequencing and annotation.</title>
        <authorList>
            <consortium name="The Broad Institute Genomics Platform"/>
            <consortium name="The Broad Institute Genome Sequencing Center for Infectious Disease"/>
            <person name="Wu L."/>
            <person name="Ma J."/>
        </authorList>
    </citation>
    <scope>NUCLEOTIDE SEQUENCE [LARGE SCALE GENOMIC DNA]</scope>
    <source>
        <strain evidence="2">NBRC 111368</strain>
    </source>
</reference>
<proteinExistence type="predicted"/>
<dbReference type="InterPro" id="IPR036890">
    <property type="entry name" value="HATPase_C_sf"/>
</dbReference>
<dbReference type="Gene3D" id="3.30.565.10">
    <property type="entry name" value="Histidine kinase-like ATPase, C-terminal domain"/>
    <property type="match status" value="1"/>
</dbReference>
<accession>A0ABW1YV84</accession>
<organism evidence="1 2">
    <name type="scientific">Sulfitobacter profundi</name>
    <dbReference type="NCBI Taxonomy" id="2679961"/>
    <lineage>
        <taxon>Bacteria</taxon>
        <taxon>Pseudomonadati</taxon>
        <taxon>Pseudomonadota</taxon>
        <taxon>Alphaproteobacteria</taxon>
        <taxon>Rhodobacterales</taxon>
        <taxon>Roseobacteraceae</taxon>
        <taxon>Sulfitobacter</taxon>
    </lineage>
</organism>
<comment type="caution">
    <text evidence="1">The sequence shown here is derived from an EMBL/GenBank/DDBJ whole genome shotgun (WGS) entry which is preliminary data.</text>
</comment>
<name>A0ABW1YV84_9RHOB</name>
<evidence type="ECO:0000313" key="1">
    <source>
        <dbReference type="EMBL" id="MFC6641110.1"/>
    </source>
</evidence>
<sequence length="394" mass="44449">MADVSRKEFFDRIDGTPQKRMFLSIMADYDLPTAICELVDNAIDHWMSTGKPSGTIIRLFLDTERQLIAVRDNAGGVPVDQLRLLIAPGATRPLDAENLIGNFGVGGKRASVALGEHVVISSRNKQRDSFQIEITRDWLADEDWKIDVNQIPNIDPNTTNVRISEVRQNFTQTDLDDLYQHLEATYAVFIQQGCELHLNGRPVGVTVYDNWAFPPDYSPKQMAFEIRPSDSDSRSLKVKVTGGLIRDRIPEADNYGVYFYCNGRLILRELKTREVGYFITAEAGVPHPDGSLCRVIVELDGPAELMPWNSSKNGISFSHPAFLQVRPSIIELVTYFSELSRRFKGDRQGHVYQHDAGTVEPMSPTPSTTKKRLVLPPVKRDPKLSYSQRMLQLN</sequence>
<dbReference type="RefSeq" id="WP_132446595.1">
    <property type="nucleotide sequence ID" value="NZ_JBHSWA010000001.1"/>
</dbReference>
<dbReference type="GO" id="GO:0005524">
    <property type="term" value="F:ATP binding"/>
    <property type="evidence" value="ECO:0007669"/>
    <property type="project" value="UniProtKB-KW"/>
</dbReference>
<keyword evidence="1" id="KW-0547">Nucleotide-binding</keyword>
<gene>
    <name evidence="1" type="ORF">ACFQAU_04475</name>
</gene>
<dbReference type="Proteomes" id="UP001596403">
    <property type="component" value="Unassembled WGS sequence"/>
</dbReference>
<evidence type="ECO:0000313" key="2">
    <source>
        <dbReference type="Proteomes" id="UP001596403"/>
    </source>
</evidence>
<keyword evidence="2" id="KW-1185">Reference proteome</keyword>
<dbReference type="SUPFAM" id="SSF55874">
    <property type="entry name" value="ATPase domain of HSP90 chaperone/DNA topoisomerase II/histidine kinase"/>
    <property type="match status" value="1"/>
</dbReference>